<accession>K9D547</accession>
<reference evidence="1 2" key="1">
    <citation type="submission" date="2012-09" db="EMBL/GenBank/DDBJ databases">
        <title>The Genome Sequence of Veillonella ratti ACS-216-V-COL6B.</title>
        <authorList>
            <consortium name="The Broad Institute Genome Sequencing Platform"/>
            <person name="Earl A."/>
            <person name="Ward D."/>
            <person name="Feldgarden M."/>
            <person name="Gevers D."/>
            <person name="Saerens B."/>
            <person name="Vaneechoutte M."/>
            <person name="Walker B."/>
            <person name="Young S.K."/>
            <person name="Zeng Q."/>
            <person name="Gargeya S."/>
            <person name="Fitzgerald M."/>
            <person name="Haas B."/>
            <person name="Abouelleil A."/>
            <person name="Alvarado L."/>
            <person name="Arachchi H.M."/>
            <person name="Berlin A."/>
            <person name="Chapman S.B."/>
            <person name="Goldberg J."/>
            <person name="Griggs A."/>
            <person name="Gujja S."/>
            <person name="Hansen M."/>
            <person name="Howarth C."/>
            <person name="Imamovic A."/>
            <person name="Larimer J."/>
            <person name="McCowen C."/>
            <person name="Montmayeur A."/>
            <person name="Murphy C."/>
            <person name="Neiman D."/>
            <person name="Pearson M."/>
            <person name="Priest M."/>
            <person name="Roberts A."/>
            <person name="Saif S."/>
            <person name="Shea T."/>
            <person name="Sisk P."/>
            <person name="Sykes S."/>
            <person name="Wortman J."/>
            <person name="Nusbaum C."/>
            <person name="Birren B."/>
        </authorList>
    </citation>
    <scope>NUCLEOTIDE SEQUENCE [LARGE SCALE GENOMIC DNA]</scope>
    <source>
        <strain evidence="1 2">ACS-216-V-Col6b</strain>
    </source>
</reference>
<dbReference type="Proteomes" id="UP000009891">
    <property type="component" value="Unassembled WGS sequence"/>
</dbReference>
<sequence length="78" mass="8816">MPPNKKEPSIEAALENMDVNTLLENIANIAVYGALTSKILLDLLETKGTISREDIECLLQDQDYLESFRKQLLKNKLP</sequence>
<evidence type="ECO:0000313" key="1">
    <source>
        <dbReference type="EMBL" id="EKU78306.1"/>
    </source>
</evidence>
<protein>
    <submittedName>
        <fullName evidence="1">Uncharacterized protein</fullName>
    </submittedName>
</protein>
<dbReference type="EMBL" id="AHAF01000008">
    <property type="protein sequence ID" value="EKU78306.1"/>
    <property type="molecule type" value="Genomic_DNA"/>
</dbReference>
<dbReference type="RefSeq" id="WP_006556099.1">
    <property type="nucleotide sequence ID" value="NZ_JH992937.1"/>
</dbReference>
<organism evidence="1 2">
    <name type="scientific">Veillonella seminalis ACS-216-V-Col6b</name>
    <dbReference type="NCBI Taxonomy" id="883156"/>
    <lineage>
        <taxon>Bacteria</taxon>
        <taxon>Bacillati</taxon>
        <taxon>Bacillota</taxon>
        <taxon>Negativicutes</taxon>
        <taxon>Veillonellales</taxon>
        <taxon>Veillonellaceae</taxon>
        <taxon>Veillonella</taxon>
    </lineage>
</organism>
<comment type="caution">
    <text evidence="1">The sequence shown here is derived from an EMBL/GenBank/DDBJ whole genome shotgun (WGS) entry which is preliminary data.</text>
</comment>
<dbReference type="HOGENOM" id="CLU_2621050_0_0_9"/>
<proteinExistence type="predicted"/>
<keyword evidence="2" id="KW-1185">Reference proteome</keyword>
<evidence type="ECO:0000313" key="2">
    <source>
        <dbReference type="Proteomes" id="UP000009891"/>
    </source>
</evidence>
<gene>
    <name evidence="1" type="ORF">HMPREF9282_01212</name>
</gene>
<name>K9D547_9FIRM</name>
<dbReference type="AlphaFoldDB" id="K9D547"/>